<evidence type="ECO:0000256" key="2">
    <source>
        <dbReference type="ARBA" id="ARBA00022448"/>
    </source>
</evidence>
<dbReference type="Pfam" id="PF02416">
    <property type="entry name" value="TatA_B_E"/>
    <property type="match status" value="1"/>
</dbReference>
<keyword evidence="7" id="KW-0472">Membrane</keyword>
<evidence type="ECO:0000313" key="10">
    <source>
        <dbReference type="Proteomes" id="UP001211044"/>
    </source>
</evidence>
<keyword evidence="4" id="KW-0653">Protein transport</keyword>
<evidence type="ECO:0000256" key="8">
    <source>
        <dbReference type="SAM" id="MobiDB-lite"/>
    </source>
</evidence>
<dbReference type="KEGG" id="wne:PIG85_01095"/>
<evidence type="ECO:0000256" key="4">
    <source>
        <dbReference type="ARBA" id="ARBA00022927"/>
    </source>
</evidence>
<dbReference type="Proteomes" id="UP001211044">
    <property type="component" value="Chromosome"/>
</dbReference>
<dbReference type="RefSeq" id="WP_004806772.1">
    <property type="nucleotide sequence ID" value="NZ_CP116394.1"/>
</dbReference>
<dbReference type="InterPro" id="IPR003369">
    <property type="entry name" value="TatA/B/E"/>
</dbReference>
<evidence type="ECO:0000256" key="1">
    <source>
        <dbReference type="ARBA" id="ARBA00004167"/>
    </source>
</evidence>
<evidence type="ECO:0000256" key="7">
    <source>
        <dbReference type="ARBA" id="ARBA00023136"/>
    </source>
</evidence>
<keyword evidence="3" id="KW-0812">Transmembrane</keyword>
<comment type="subcellular location">
    <subcellularLocation>
        <location evidence="1">Membrane</location>
        <topology evidence="1">Single-pass membrane protein</topology>
    </subcellularLocation>
</comment>
<evidence type="ECO:0000256" key="3">
    <source>
        <dbReference type="ARBA" id="ARBA00022692"/>
    </source>
</evidence>
<accession>A0AB38XQ37</accession>
<name>A0AB38XQ37_9ACTO</name>
<keyword evidence="2" id="KW-0813">Transport</keyword>
<sequence>MFGIDGAEFLIILVLAALLLGPKSVAQALHGLRTLLAAFRNWSARLRAETLSDSAGLTEQDIKNLQMLRDFDLSKYSPKQMVREAVQEELNEWMKQARSSSPASDAGTAAGSNPPVSGEQSAPDGGK</sequence>
<feature type="region of interest" description="Disordered" evidence="8">
    <location>
        <begin position="93"/>
        <end position="127"/>
    </location>
</feature>
<organism evidence="9 10">
    <name type="scientific">Winkia neuii subsp. anitrata</name>
    <dbReference type="NCBI Taxonomy" id="29318"/>
    <lineage>
        <taxon>Bacteria</taxon>
        <taxon>Bacillati</taxon>
        <taxon>Actinomycetota</taxon>
        <taxon>Actinomycetes</taxon>
        <taxon>Actinomycetales</taxon>
        <taxon>Actinomycetaceae</taxon>
        <taxon>Winkia</taxon>
    </lineage>
</organism>
<gene>
    <name evidence="9" type="ORF">PIG85_01095</name>
</gene>
<keyword evidence="5" id="KW-1133">Transmembrane helix</keyword>
<proteinExistence type="predicted"/>
<reference evidence="9" key="1">
    <citation type="submission" date="2023-01" db="EMBL/GenBank/DDBJ databases">
        <title>Comparative Genomic Analysis of the Clinically-Derived Winkia Strain NY0527 Provides Evidence into the Taxonomic Reassignment of Winkia neuii and Characterizes Their Virulence Traits.</title>
        <authorList>
            <person name="Cai X."/>
            <person name="Peng Y."/>
            <person name="Li M."/>
            <person name="Qiu Y."/>
            <person name="Wang Y."/>
            <person name="Xu L."/>
            <person name="Hou Q."/>
        </authorList>
    </citation>
    <scope>NUCLEOTIDE SEQUENCE</scope>
    <source>
        <strain evidence="9">NY0527</strain>
    </source>
</reference>
<dbReference type="EMBL" id="CP116394">
    <property type="protein sequence ID" value="WCE46269.1"/>
    <property type="molecule type" value="Genomic_DNA"/>
</dbReference>
<evidence type="ECO:0000256" key="5">
    <source>
        <dbReference type="ARBA" id="ARBA00022989"/>
    </source>
</evidence>
<protein>
    <submittedName>
        <fullName evidence="9">Translocase</fullName>
    </submittedName>
</protein>
<feature type="compositionally biased region" description="Polar residues" evidence="8">
    <location>
        <begin position="110"/>
        <end position="120"/>
    </location>
</feature>
<keyword evidence="6" id="KW-0811">Translocation</keyword>
<evidence type="ECO:0000256" key="6">
    <source>
        <dbReference type="ARBA" id="ARBA00023010"/>
    </source>
</evidence>
<evidence type="ECO:0000313" key="9">
    <source>
        <dbReference type="EMBL" id="WCE46269.1"/>
    </source>
</evidence>
<dbReference type="AlphaFoldDB" id="A0AB38XQ37"/>